<evidence type="ECO:0000313" key="1">
    <source>
        <dbReference type="EMBL" id="ARU18310.1"/>
    </source>
</evidence>
<dbReference type="AlphaFoldDB" id="A0A217EYV2"/>
<sequence>MTEPFTVPETVSTCFSDKALTAAVEEILADRKFPAAIEWDEVESFLKARASAEAVRWDYSLALYRFFEAVWGDRADWIRDPVDMTVSDTGFAAAELWDDGEISVRYTDGDRSIYLLAGFDSGETWIGICPINKNGKAYEDWTVDGFAWDEDEEYFMRSWKPSVAVDDQLAIHVKDAADRAFEIVTGLYSSY</sequence>
<organism evidence="1 2">
    <name type="scientific">Croceicoccus marinus</name>
    <dbReference type="NCBI Taxonomy" id="450378"/>
    <lineage>
        <taxon>Bacteria</taxon>
        <taxon>Pseudomonadati</taxon>
        <taxon>Pseudomonadota</taxon>
        <taxon>Alphaproteobacteria</taxon>
        <taxon>Sphingomonadales</taxon>
        <taxon>Erythrobacteraceae</taxon>
        <taxon>Croceicoccus</taxon>
    </lineage>
</organism>
<reference evidence="1 2" key="1">
    <citation type="submission" date="2017-01" db="EMBL/GenBank/DDBJ databases">
        <title>Complete genome sequence of esterase-producing bacterium Croceicoccus marinus E4A9.</title>
        <authorList>
            <person name="Wu Y.-H."/>
            <person name="Cheng H."/>
            <person name="Xu L."/>
            <person name="Huo Y.-Y."/>
            <person name="Wang C.-S."/>
            <person name="Xu X.-W."/>
        </authorList>
    </citation>
    <scope>NUCLEOTIDE SEQUENCE [LARGE SCALE GENOMIC DNA]</scope>
    <source>
        <strain evidence="1 2">E4A9</strain>
        <plasmid evidence="2">Plasmid pcme4a9ii</plasmid>
    </source>
</reference>
<gene>
    <name evidence="1" type="ORF">A9D14_18315</name>
</gene>
<accession>A0A217EYV2</accession>
<keyword evidence="2" id="KW-1185">Reference proteome</keyword>
<protein>
    <submittedName>
        <fullName evidence="1">Uncharacterized protein</fullName>
    </submittedName>
</protein>
<dbReference type="EMBL" id="CP019604">
    <property type="protein sequence ID" value="ARU18310.1"/>
    <property type="molecule type" value="Genomic_DNA"/>
</dbReference>
<name>A0A217EYV2_9SPHN</name>
<dbReference type="RefSeq" id="WP_066850832.1">
    <property type="nucleotide sequence ID" value="NZ_CP019604.1"/>
</dbReference>
<proteinExistence type="predicted"/>
<dbReference type="KEGG" id="cman:A9D14_18315"/>
<keyword evidence="1" id="KW-0614">Plasmid</keyword>
<dbReference type="Proteomes" id="UP000195807">
    <property type="component" value="Plasmid pCME4A9II"/>
</dbReference>
<evidence type="ECO:0000313" key="2">
    <source>
        <dbReference type="Proteomes" id="UP000195807"/>
    </source>
</evidence>
<geneLocation type="plasmid" evidence="2">
    <name>pcme4a9ii</name>
</geneLocation>
<dbReference type="STRING" id="450378.GCA_001661675_03678"/>